<organism evidence="1 2">
    <name type="scientific">Allacma fusca</name>
    <dbReference type="NCBI Taxonomy" id="39272"/>
    <lineage>
        <taxon>Eukaryota</taxon>
        <taxon>Metazoa</taxon>
        <taxon>Ecdysozoa</taxon>
        <taxon>Arthropoda</taxon>
        <taxon>Hexapoda</taxon>
        <taxon>Collembola</taxon>
        <taxon>Symphypleona</taxon>
        <taxon>Sminthuridae</taxon>
        <taxon>Allacma</taxon>
    </lineage>
</organism>
<accession>A0A8J2MA82</accession>
<name>A0A8J2MA82_9HEXA</name>
<comment type="caution">
    <text evidence="1">The sequence shown here is derived from an EMBL/GenBank/DDBJ whole genome shotgun (WGS) entry which is preliminary data.</text>
</comment>
<dbReference type="Proteomes" id="UP000708208">
    <property type="component" value="Unassembled WGS sequence"/>
</dbReference>
<keyword evidence="2" id="KW-1185">Reference proteome</keyword>
<dbReference type="AlphaFoldDB" id="A0A8J2MA82"/>
<dbReference type="EMBL" id="CAJVCH010570406">
    <property type="protein sequence ID" value="CAG7834845.1"/>
    <property type="molecule type" value="Genomic_DNA"/>
</dbReference>
<sequence>MSGVTVSTTRIDYLMAPKCPALPSSTPTAEASDTESVLVRLLFEAVGTLLLIVTIRVIRYLTHQAAPGTCLERWIANIDFSPSDFITSRMIQVQTVSRPTENPHLPQLHTGVIATIDGSHHQLEQVCVYS</sequence>
<proteinExistence type="predicted"/>
<gene>
    <name evidence="1" type="ORF">AFUS01_LOCUS44298</name>
</gene>
<evidence type="ECO:0000313" key="1">
    <source>
        <dbReference type="EMBL" id="CAG7834845.1"/>
    </source>
</evidence>
<reference evidence="1" key="1">
    <citation type="submission" date="2021-06" db="EMBL/GenBank/DDBJ databases">
        <authorList>
            <person name="Hodson N. C."/>
            <person name="Mongue J. A."/>
            <person name="Jaron S. K."/>
        </authorList>
    </citation>
    <scope>NUCLEOTIDE SEQUENCE</scope>
</reference>
<protein>
    <submittedName>
        <fullName evidence="1">Uncharacterized protein</fullName>
    </submittedName>
</protein>
<evidence type="ECO:0000313" key="2">
    <source>
        <dbReference type="Proteomes" id="UP000708208"/>
    </source>
</evidence>